<gene>
    <name evidence="2" type="ORF">C5F49_01365</name>
</gene>
<reference evidence="2 3" key="1">
    <citation type="submission" date="2018-02" db="EMBL/GenBank/DDBJ databases">
        <title>Complete genome of Nitrosopumilus oxyclinae HCE1.</title>
        <authorList>
            <person name="Qin W."/>
            <person name="Zheng Y."/>
            <person name="Stahl D.A."/>
        </authorList>
    </citation>
    <scope>NUCLEOTIDE SEQUENCE [LARGE SCALE GENOMIC DNA]</scope>
    <source>
        <strain evidence="2 3">HCE1</strain>
    </source>
</reference>
<accession>A0A7D5M244</accession>
<keyword evidence="3" id="KW-1185">Reference proteome</keyword>
<dbReference type="AlphaFoldDB" id="A0A7D5M244"/>
<proteinExistence type="predicted"/>
<protein>
    <submittedName>
        <fullName evidence="2">Uncharacterized protein</fullName>
    </submittedName>
</protein>
<evidence type="ECO:0000313" key="2">
    <source>
        <dbReference type="EMBL" id="QLH04115.1"/>
    </source>
</evidence>
<dbReference type="GeneID" id="56060555"/>
<sequence length="143" mass="16719">MQKRIPKPRSPALYLSTLDDVCRDEVCMTSEKPEFVRKTISVAPEINKWIQILRGKMMQDDPMEEIDYTTAANYLMGWGINFIQKYEADDEDNEEISKLVGERIALQEQSLSDAYENLFRDENQDNHIEKINGKRKKDSDVKK</sequence>
<evidence type="ECO:0000256" key="1">
    <source>
        <dbReference type="SAM" id="MobiDB-lite"/>
    </source>
</evidence>
<feature type="region of interest" description="Disordered" evidence="1">
    <location>
        <begin position="122"/>
        <end position="143"/>
    </location>
</feature>
<name>A0A7D5M244_9ARCH</name>
<dbReference type="KEGG" id="nox:C5F49_01365"/>
<dbReference type="Proteomes" id="UP000509441">
    <property type="component" value="Chromosome"/>
</dbReference>
<organism evidence="2 3">
    <name type="scientific">Nitrosopumilus oxyclinae</name>
    <dbReference type="NCBI Taxonomy" id="1959104"/>
    <lineage>
        <taxon>Archaea</taxon>
        <taxon>Nitrososphaerota</taxon>
        <taxon>Nitrososphaeria</taxon>
        <taxon>Nitrosopumilales</taxon>
        <taxon>Nitrosopumilaceae</taxon>
        <taxon>Nitrosopumilus</taxon>
    </lineage>
</organism>
<dbReference type="RefSeq" id="WP_179362989.1">
    <property type="nucleotide sequence ID" value="NZ_CP026994.1"/>
</dbReference>
<dbReference type="EMBL" id="CP026994">
    <property type="protein sequence ID" value="QLH04115.1"/>
    <property type="molecule type" value="Genomic_DNA"/>
</dbReference>
<evidence type="ECO:0000313" key="3">
    <source>
        <dbReference type="Proteomes" id="UP000509441"/>
    </source>
</evidence>